<sequence length="279" mass="31559">MDWITTQNSSNQMTNQSGQRMSVWFMPVVFGIALLVAVVVVLVMCIRWRQLRSSANNASQEEEEGYEEISAKTSSRRIKRNTDKDDYETIPVMLKKTPKNTNKNNDREYKMLTSVRPQHEREYASLNKATCSSKTSLSSLSSGCDVKEDRSKNRTKRQGLVIPSLSNPIEEPADRVCVSQARSLEDIATQSTKQVKRVKTLRSQPGSKIANLGVDVNQQNSSIVTRAASMKPKPGVYPKPYRSQKEIKKNVRKIQYENATVVIDGDKTETLRISLEKKQ</sequence>
<dbReference type="KEGG" id="aten:116287768"/>
<feature type="region of interest" description="Disordered" evidence="1">
    <location>
        <begin position="56"/>
        <end position="82"/>
    </location>
</feature>
<dbReference type="Proteomes" id="UP000515163">
    <property type="component" value="Unplaced"/>
</dbReference>
<feature type="region of interest" description="Disordered" evidence="1">
    <location>
        <begin position="134"/>
        <end position="158"/>
    </location>
</feature>
<evidence type="ECO:0000256" key="1">
    <source>
        <dbReference type="SAM" id="MobiDB-lite"/>
    </source>
</evidence>
<feature type="transmembrane region" description="Helical" evidence="2">
    <location>
        <begin position="23"/>
        <end position="46"/>
    </location>
</feature>
<keyword evidence="3" id="KW-1185">Reference proteome</keyword>
<evidence type="ECO:0000313" key="3">
    <source>
        <dbReference type="Proteomes" id="UP000515163"/>
    </source>
</evidence>
<evidence type="ECO:0000313" key="4">
    <source>
        <dbReference type="RefSeq" id="XP_031550314.1"/>
    </source>
</evidence>
<dbReference type="OrthoDB" id="10299247at2759"/>
<keyword evidence="2" id="KW-0472">Membrane</keyword>
<dbReference type="RefSeq" id="XP_031550314.1">
    <property type="nucleotide sequence ID" value="XM_031694454.1"/>
</dbReference>
<protein>
    <submittedName>
        <fullName evidence="4">Uncharacterized protein LOC116287768</fullName>
    </submittedName>
</protein>
<dbReference type="AlphaFoldDB" id="A0A6P8H1P3"/>
<keyword evidence="2" id="KW-0812">Transmembrane</keyword>
<gene>
    <name evidence="4" type="primary">LOC116287768</name>
</gene>
<keyword evidence="2" id="KW-1133">Transmembrane helix</keyword>
<feature type="region of interest" description="Disordered" evidence="1">
    <location>
        <begin position="96"/>
        <end position="118"/>
    </location>
</feature>
<organism evidence="3 4">
    <name type="scientific">Actinia tenebrosa</name>
    <name type="common">Australian red waratah sea anemone</name>
    <dbReference type="NCBI Taxonomy" id="6105"/>
    <lineage>
        <taxon>Eukaryota</taxon>
        <taxon>Metazoa</taxon>
        <taxon>Cnidaria</taxon>
        <taxon>Anthozoa</taxon>
        <taxon>Hexacorallia</taxon>
        <taxon>Actiniaria</taxon>
        <taxon>Actiniidae</taxon>
        <taxon>Actinia</taxon>
    </lineage>
</organism>
<proteinExistence type="predicted"/>
<accession>A0A6P8H1P3</accession>
<dbReference type="InParanoid" id="A0A6P8H1P3"/>
<evidence type="ECO:0000256" key="2">
    <source>
        <dbReference type="SAM" id="Phobius"/>
    </source>
</evidence>
<dbReference type="GeneID" id="116287768"/>
<name>A0A6P8H1P3_ACTTE</name>
<reference evidence="4" key="1">
    <citation type="submission" date="2025-08" db="UniProtKB">
        <authorList>
            <consortium name="RefSeq"/>
        </authorList>
    </citation>
    <scope>IDENTIFICATION</scope>
    <source>
        <tissue evidence="4">Tentacle</tissue>
    </source>
</reference>